<proteinExistence type="predicted"/>
<accession>A0A3D8I8D2</accession>
<sequence>EVDFIALVTNGEFNEQSAGVKVLNEEEMSKVVGGAISYARTERKYGLYTNNYYLITEAIGSSLYNDYIKAINPNTESLYLVHRYQLKYSWSYSGQYQKSWLEVRDKNTNKLLRQPFISKFTKTYAYTK</sequence>
<keyword evidence="2" id="KW-1185">Reference proteome</keyword>
<organism evidence="1 2">
    <name type="scientific">Helicobacter ganmani</name>
    <dbReference type="NCBI Taxonomy" id="60246"/>
    <lineage>
        <taxon>Bacteria</taxon>
        <taxon>Pseudomonadati</taxon>
        <taxon>Campylobacterota</taxon>
        <taxon>Epsilonproteobacteria</taxon>
        <taxon>Campylobacterales</taxon>
        <taxon>Helicobacteraceae</taxon>
        <taxon>Helicobacter</taxon>
    </lineage>
</organism>
<gene>
    <name evidence="1" type="ORF">CQA43_09315</name>
</gene>
<dbReference type="EMBL" id="NXLS01000021">
    <property type="protein sequence ID" value="RDU61422.1"/>
    <property type="molecule type" value="Genomic_DNA"/>
</dbReference>
<reference evidence="1 2" key="1">
    <citation type="submission" date="2018-04" db="EMBL/GenBank/DDBJ databases">
        <title>Novel Campyloabacter and Helicobacter Species and Strains.</title>
        <authorList>
            <person name="Mannion A.J."/>
            <person name="Shen Z."/>
            <person name="Fox J.G."/>
        </authorList>
    </citation>
    <scope>NUCLEOTIDE SEQUENCE [LARGE SCALE GENOMIC DNA]</scope>
    <source>
        <strain evidence="1 2">MIT 99-5101</strain>
    </source>
</reference>
<name>A0A3D8I8D2_9HELI</name>
<evidence type="ECO:0000313" key="2">
    <source>
        <dbReference type="Proteomes" id="UP000256650"/>
    </source>
</evidence>
<dbReference type="AlphaFoldDB" id="A0A3D8I8D2"/>
<comment type="caution">
    <text evidence="1">The sequence shown here is derived from an EMBL/GenBank/DDBJ whole genome shotgun (WGS) entry which is preliminary data.</text>
</comment>
<dbReference type="Proteomes" id="UP000256650">
    <property type="component" value="Unassembled WGS sequence"/>
</dbReference>
<protein>
    <submittedName>
        <fullName evidence="1">Uncharacterized protein</fullName>
    </submittedName>
</protein>
<feature type="non-terminal residue" evidence="1">
    <location>
        <position position="1"/>
    </location>
</feature>
<evidence type="ECO:0000313" key="1">
    <source>
        <dbReference type="EMBL" id="RDU61422.1"/>
    </source>
</evidence>